<dbReference type="PROSITE" id="PS50096">
    <property type="entry name" value="IQ"/>
    <property type="match status" value="1"/>
</dbReference>
<dbReference type="EMBL" id="CAJOBJ010295406">
    <property type="protein sequence ID" value="CAF5157486.1"/>
    <property type="molecule type" value="Genomic_DNA"/>
</dbReference>
<evidence type="ECO:0000313" key="1">
    <source>
        <dbReference type="EMBL" id="CAF5157486.1"/>
    </source>
</evidence>
<protein>
    <submittedName>
        <fullName evidence="1">Uncharacterized protein</fullName>
    </submittedName>
</protein>
<dbReference type="AlphaFoldDB" id="A0A8S3GBZ5"/>
<comment type="caution">
    <text evidence="1">The sequence shown here is derived from an EMBL/GenBank/DDBJ whole genome shotgun (WGS) entry which is preliminary data.</text>
</comment>
<evidence type="ECO:0000313" key="2">
    <source>
        <dbReference type="Proteomes" id="UP000681720"/>
    </source>
</evidence>
<organism evidence="1 2">
    <name type="scientific">Rotaria magnacalcarata</name>
    <dbReference type="NCBI Taxonomy" id="392030"/>
    <lineage>
        <taxon>Eukaryota</taxon>
        <taxon>Metazoa</taxon>
        <taxon>Spiralia</taxon>
        <taxon>Gnathifera</taxon>
        <taxon>Rotifera</taxon>
        <taxon>Eurotatoria</taxon>
        <taxon>Bdelloidea</taxon>
        <taxon>Philodinida</taxon>
        <taxon>Philodinidae</taxon>
        <taxon>Rotaria</taxon>
    </lineage>
</organism>
<proteinExistence type="predicted"/>
<accession>A0A8S3GBZ5</accession>
<name>A0A8S3GBZ5_9BILA</name>
<gene>
    <name evidence="1" type="ORF">GIL414_LOCUS65507</name>
</gene>
<dbReference type="Proteomes" id="UP000681720">
    <property type="component" value="Unassembled WGS sequence"/>
</dbReference>
<reference evidence="1" key="1">
    <citation type="submission" date="2021-02" db="EMBL/GenBank/DDBJ databases">
        <authorList>
            <person name="Nowell W R."/>
        </authorList>
    </citation>
    <scope>NUCLEOTIDE SEQUENCE</scope>
</reference>
<feature type="non-terminal residue" evidence="1">
    <location>
        <position position="1"/>
    </location>
</feature>
<sequence>MGVDEVDSRGHTLDNIYKCFRQFLLPKSKVLIQSASLLDKLKMHQQSSASDAATKIQGAFRNHQARLVLKDRATWKIHEKLEYASEQTEGKLRDMFEKLLNSSDILSPSVTKLLQKSGLPVEEKELLRLTNPDNIQVEANYRGPHIKDQITRSTFVDLIEAFQKRQV</sequence>